<dbReference type="Pfam" id="PF00903">
    <property type="entry name" value="Glyoxalase"/>
    <property type="match status" value="1"/>
</dbReference>
<keyword evidence="3" id="KW-1185">Reference proteome</keyword>
<evidence type="ECO:0000313" key="3">
    <source>
        <dbReference type="Proteomes" id="UP000294829"/>
    </source>
</evidence>
<dbReference type="EMBL" id="SMYL01000007">
    <property type="protein sequence ID" value="TDK64482.1"/>
    <property type="molecule type" value="Genomic_DNA"/>
</dbReference>
<dbReference type="Proteomes" id="UP000294829">
    <property type="component" value="Unassembled WGS sequence"/>
</dbReference>
<dbReference type="RefSeq" id="WP_133329453.1">
    <property type="nucleotide sequence ID" value="NZ_SMYL01000007.1"/>
</dbReference>
<name>A0A4R5W0I6_9BURK</name>
<proteinExistence type="predicted"/>
<dbReference type="InterPro" id="IPR004360">
    <property type="entry name" value="Glyas_Fos-R_dOase_dom"/>
</dbReference>
<evidence type="ECO:0000313" key="2">
    <source>
        <dbReference type="EMBL" id="TDK64482.1"/>
    </source>
</evidence>
<dbReference type="InterPro" id="IPR029068">
    <property type="entry name" value="Glyas_Bleomycin-R_OHBP_Dase"/>
</dbReference>
<dbReference type="PROSITE" id="PS51819">
    <property type="entry name" value="VOC"/>
    <property type="match status" value="1"/>
</dbReference>
<dbReference type="OrthoDB" id="8562712at2"/>
<organism evidence="2 3">
    <name type="scientific">Sapientia aquatica</name>
    <dbReference type="NCBI Taxonomy" id="1549640"/>
    <lineage>
        <taxon>Bacteria</taxon>
        <taxon>Pseudomonadati</taxon>
        <taxon>Pseudomonadota</taxon>
        <taxon>Betaproteobacteria</taxon>
        <taxon>Burkholderiales</taxon>
        <taxon>Oxalobacteraceae</taxon>
        <taxon>Sapientia</taxon>
    </lineage>
</organism>
<dbReference type="PANTHER" id="PTHR46142">
    <property type="match status" value="1"/>
</dbReference>
<dbReference type="InterPro" id="IPR037523">
    <property type="entry name" value="VOC_core"/>
</dbReference>
<dbReference type="PANTHER" id="PTHR46142:SF3">
    <property type="entry name" value="F18B13.24 PROTEIN"/>
    <property type="match status" value="1"/>
</dbReference>
<dbReference type="SUPFAM" id="SSF54593">
    <property type="entry name" value="Glyoxalase/Bleomycin resistance protein/Dihydroxybiphenyl dioxygenase"/>
    <property type="match status" value="1"/>
</dbReference>
<gene>
    <name evidence="2" type="ORF">E2I14_13630</name>
</gene>
<accession>A0A4R5W0I6</accession>
<sequence length="128" mass="14059">MTVLGLSHINLRGNRATLEILKNFYIDVVGLTLGNRPPFASFGYWLCANGIDVVHLSVSDQVEERIAGKSYTVDHFALNCADVNLVIANLERHGIAFRRAKVPLTGQTQLFFNDPVGNGVELNFAGDE</sequence>
<reference evidence="2 3" key="1">
    <citation type="submission" date="2019-03" db="EMBL/GenBank/DDBJ databases">
        <title>Sapientia aquatica gen. nov., sp. nov., isolated from a crater lake.</title>
        <authorList>
            <person name="Felfoldi T."/>
            <person name="Szabo A."/>
            <person name="Toth E."/>
            <person name="Schumann P."/>
            <person name="Keki Z."/>
            <person name="Marialigeti K."/>
            <person name="Mathe I."/>
        </authorList>
    </citation>
    <scope>NUCLEOTIDE SEQUENCE [LARGE SCALE GENOMIC DNA]</scope>
    <source>
        <strain evidence="2 3">SA-152</strain>
    </source>
</reference>
<protein>
    <submittedName>
        <fullName evidence="2">Diguanylate cyclase</fullName>
    </submittedName>
</protein>
<feature type="domain" description="VOC" evidence="1">
    <location>
        <begin position="5"/>
        <end position="125"/>
    </location>
</feature>
<evidence type="ECO:0000259" key="1">
    <source>
        <dbReference type="PROSITE" id="PS51819"/>
    </source>
</evidence>
<dbReference type="Gene3D" id="3.10.180.10">
    <property type="entry name" value="2,3-Dihydroxybiphenyl 1,2-Dioxygenase, domain 1"/>
    <property type="match status" value="1"/>
</dbReference>
<comment type="caution">
    <text evidence="2">The sequence shown here is derived from an EMBL/GenBank/DDBJ whole genome shotgun (WGS) entry which is preliminary data.</text>
</comment>
<dbReference type="AlphaFoldDB" id="A0A4R5W0I6"/>